<dbReference type="KEGG" id="tpv:TP02_0653"/>
<dbReference type="EMBL" id="AAGK01000002">
    <property type="protein sequence ID" value="EAN32936.1"/>
    <property type="molecule type" value="Genomic_DNA"/>
</dbReference>
<dbReference type="InParanoid" id="Q4N4I7"/>
<gene>
    <name evidence="1" type="ordered locus">TP02_0653</name>
</gene>
<comment type="caution">
    <text evidence="1">The sequence shown here is derived from an EMBL/GenBank/DDBJ whole genome shotgun (WGS) entry which is preliminary data.</text>
</comment>
<dbReference type="eggNOG" id="ENOG502QXRJ">
    <property type="taxonomic scope" value="Eukaryota"/>
</dbReference>
<dbReference type="AlphaFoldDB" id="Q4N4I7"/>
<protein>
    <submittedName>
        <fullName evidence="1">Uncharacterized protein</fullName>
    </submittedName>
</protein>
<accession>Q4N4I7</accession>
<sequence>MEKPFRRYQIPYSLLMFWGLSNLIINSSSNPIQGPKTKLCSSLREPCSYCESSTILNTQFNPFPGIPKLNEYISTISHEYFSEIVDNFIEKQNEIMKSQLNELRFNFSLLPGPVNQLFNKKPEGISRINKEIGNFVHCIRKRSQKDLRGCKLIKNIL</sequence>
<dbReference type="Proteomes" id="UP000001949">
    <property type="component" value="Unassembled WGS sequence"/>
</dbReference>
<dbReference type="VEuPathDB" id="PiroplasmaDB:TpMuguga_02g00653"/>
<dbReference type="GeneID" id="3502317"/>
<name>Q4N4I7_THEPA</name>
<keyword evidence="2" id="KW-1185">Reference proteome</keyword>
<evidence type="ECO:0000313" key="2">
    <source>
        <dbReference type="Proteomes" id="UP000001949"/>
    </source>
</evidence>
<reference evidence="1 2" key="1">
    <citation type="journal article" date="2005" name="Science">
        <title>Genome sequence of Theileria parva, a bovine pathogen that transforms lymphocytes.</title>
        <authorList>
            <person name="Gardner M.J."/>
            <person name="Bishop R."/>
            <person name="Shah T."/>
            <person name="de Villiers E.P."/>
            <person name="Carlton J.M."/>
            <person name="Hall N."/>
            <person name="Ren Q."/>
            <person name="Paulsen I.T."/>
            <person name="Pain A."/>
            <person name="Berriman M."/>
            <person name="Wilson R.J.M."/>
            <person name="Sato S."/>
            <person name="Ralph S.A."/>
            <person name="Mann D.J."/>
            <person name="Xiong Z."/>
            <person name="Shallom S.J."/>
            <person name="Weidman J."/>
            <person name="Jiang L."/>
            <person name="Lynn J."/>
            <person name="Weaver B."/>
            <person name="Shoaibi A."/>
            <person name="Domingo A.R."/>
            <person name="Wasawo D."/>
            <person name="Crabtree J."/>
            <person name="Wortman J.R."/>
            <person name="Haas B."/>
            <person name="Angiuoli S.V."/>
            <person name="Creasy T.H."/>
            <person name="Lu C."/>
            <person name="Suh B."/>
            <person name="Silva J.C."/>
            <person name="Utterback T.R."/>
            <person name="Feldblyum T.V."/>
            <person name="Pertea M."/>
            <person name="Allen J."/>
            <person name="Nierman W.C."/>
            <person name="Taracha E.L.N."/>
            <person name="Salzberg S.L."/>
            <person name="White O.R."/>
            <person name="Fitzhugh H.A."/>
            <person name="Morzaria S."/>
            <person name="Venter J.C."/>
            <person name="Fraser C.M."/>
            <person name="Nene V."/>
        </authorList>
    </citation>
    <scope>NUCLEOTIDE SEQUENCE [LARGE SCALE GENOMIC DNA]</scope>
    <source>
        <strain evidence="1 2">Muguga</strain>
    </source>
</reference>
<organism evidence="1 2">
    <name type="scientific">Theileria parva</name>
    <name type="common">East coast fever infection agent</name>
    <dbReference type="NCBI Taxonomy" id="5875"/>
    <lineage>
        <taxon>Eukaryota</taxon>
        <taxon>Sar</taxon>
        <taxon>Alveolata</taxon>
        <taxon>Apicomplexa</taxon>
        <taxon>Aconoidasida</taxon>
        <taxon>Piroplasmida</taxon>
        <taxon>Theileriidae</taxon>
        <taxon>Theileria</taxon>
    </lineage>
</organism>
<proteinExistence type="predicted"/>
<evidence type="ECO:0000313" key="1">
    <source>
        <dbReference type="EMBL" id="EAN32936.1"/>
    </source>
</evidence>